<evidence type="ECO:0000313" key="1">
    <source>
        <dbReference type="EMBL" id="MBU9714127.1"/>
    </source>
</evidence>
<gene>
    <name evidence="1" type="ORF">KS419_20535</name>
</gene>
<evidence type="ECO:0000313" key="2">
    <source>
        <dbReference type="Proteomes" id="UP000784880"/>
    </source>
</evidence>
<sequence length="217" mass="25575">MHNFVDAWRGKYDSRKYSKKFYHDCLKKIQNASTSKELSRCVIGLLHWKDGKVVEDSTGTFELEGVKYSLKNPRENTYCANNDKNVIESRDFIKWAQNIIKLTNFDLSQIEALRGNRFPLWTNQAIVIPSFVLHILNPKVYPLYDQHVERAKRTFLAEDLNKDARTLTLENYQSYQAFFKEFVEGVPNKDGLDDIQHIKQVDEALWSFGKFMKKKRR</sequence>
<proteinExistence type="predicted"/>
<dbReference type="RefSeq" id="WP_217068463.1">
    <property type="nucleotide sequence ID" value="NZ_JAHQCS010000163.1"/>
</dbReference>
<dbReference type="EMBL" id="JAHQCS010000163">
    <property type="protein sequence ID" value="MBU9714127.1"/>
    <property type="molecule type" value="Genomic_DNA"/>
</dbReference>
<keyword evidence="2" id="KW-1185">Reference proteome</keyword>
<protein>
    <submittedName>
        <fullName evidence="1">Uncharacterized protein</fullName>
    </submittedName>
</protein>
<name>A0ABS6JMQ9_9BACI</name>
<accession>A0ABS6JMQ9</accession>
<reference evidence="1 2" key="1">
    <citation type="submission" date="2021-06" db="EMBL/GenBank/DDBJ databases">
        <title>Bacillus sp. RD4P76, an endophyte from a halophyte.</title>
        <authorList>
            <person name="Sun J.-Q."/>
        </authorList>
    </citation>
    <scope>NUCLEOTIDE SEQUENCE [LARGE SCALE GENOMIC DNA]</scope>
    <source>
        <strain evidence="1 2">CGMCC 1.15917</strain>
    </source>
</reference>
<organism evidence="1 2">
    <name type="scientific">Evansella tamaricis</name>
    <dbReference type="NCBI Taxonomy" id="2069301"/>
    <lineage>
        <taxon>Bacteria</taxon>
        <taxon>Bacillati</taxon>
        <taxon>Bacillota</taxon>
        <taxon>Bacilli</taxon>
        <taxon>Bacillales</taxon>
        <taxon>Bacillaceae</taxon>
        <taxon>Evansella</taxon>
    </lineage>
</organism>
<comment type="caution">
    <text evidence="1">The sequence shown here is derived from an EMBL/GenBank/DDBJ whole genome shotgun (WGS) entry which is preliminary data.</text>
</comment>
<dbReference type="Proteomes" id="UP000784880">
    <property type="component" value="Unassembled WGS sequence"/>
</dbReference>